<keyword evidence="1" id="KW-0805">Transcription regulation</keyword>
<evidence type="ECO:0000256" key="1">
    <source>
        <dbReference type="ARBA" id="ARBA00023015"/>
    </source>
</evidence>
<accession>A0A327K1H8</accession>
<gene>
    <name evidence="5" type="ORF">CH338_23845</name>
</gene>
<dbReference type="CDD" id="cd00093">
    <property type="entry name" value="HTH_XRE"/>
    <property type="match status" value="1"/>
</dbReference>
<dbReference type="InterPro" id="IPR010982">
    <property type="entry name" value="Lambda_DNA-bd_dom_sf"/>
</dbReference>
<evidence type="ECO:0000313" key="6">
    <source>
        <dbReference type="Proteomes" id="UP000248863"/>
    </source>
</evidence>
<evidence type="ECO:0000259" key="4">
    <source>
        <dbReference type="PROSITE" id="PS50943"/>
    </source>
</evidence>
<keyword evidence="6" id="KW-1185">Reference proteome</keyword>
<dbReference type="AlphaFoldDB" id="A0A327K1H8"/>
<dbReference type="CDD" id="cd06529">
    <property type="entry name" value="S24_LexA-like"/>
    <property type="match status" value="1"/>
</dbReference>
<dbReference type="PANTHER" id="PTHR40661:SF3">
    <property type="entry name" value="FELS-1 PROPHAGE TRANSCRIPTIONAL REGULATOR"/>
    <property type="match status" value="1"/>
</dbReference>
<dbReference type="InterPro" id="IPR015927">
    <property type="entry name" value="Peptidase_S24_S26A/B/C"/>
</dbReference>
<protein>
    <recommendedName>
        <fullName evidence="4">HTH cro/C1-type domain-containing protein</fullName>
    </recommendedName>
</protein>
<dbReference type="InterPro" id="IPR039418">
    <property type="entry name" value="LexA-like"/>
</dbReference>
<sequence length="194" mass="21095">MGNETQAAFAARADISQSALNRILNGGDPSLDTLIAIANAGGVSVGWLATGESIPADPGPEVRLRRLAFRASAGNGTLAIDEEVEQVPFSAAALRRVHLKAENARFMIAEGDSMRPTIEDGDPLVVDIADTDIIDGRIYVFSIGDQALVKRLRRRGSKLYMRSDNRELFPDEEEVPTVEPVRIIGRVRWVGRSL</sequence>
<dbReference type="Proteomes" id="UP000248863">
    <property type="component" value="Unassembled WGS sequence"/>
</dbReference>
<feature type="domain" description="HTH cro/C1-type" evidence="4">
    <location>
        <begin position="5"/>
        <end position="48"/>
    </location>
</feature>
<organism evidence="5 6">
    <name type="scientific">Rhodoplanes elegans</name>
    <dbReference type="NCBI Taxonomy" id="29408"/>
    <lineage>
        <taxon>Bacteria</taxon>
        <taxon>Pseudomonadati</taxon>
        <taxon>Pseudomonadota</taxon>
        <taxon>Alphaproteobacteria</taxon>
        <taxon>Hyphomicrobiales</taxon>
        <taxon>Nitrobacteraceae</taxon>
        <taxon>Rhodoplanes</taxon>
    </lineage>
</organism>
<dbReference type="Gene3D" id="2.10.109.10">
    <property type="entry name" value="Umud Fragment, subunit A"/>
    <property type="match status" value="1"/>
</dbReference>
<keyword evidence="2" id="KW-0238">DNA-binding</keyword>
<dbReference type="InterPro" id="IPR001387">
    <property type="entry name" value="Cro/C1-type_HTH"/>
</dbReference>
<reference evidence="5 6" key="1">
    <citation type="submission" date="2017-07" db="EMBL/GenBank/DDBJ databases">
        <title>Draft Genome Sequences of Select Purple Nonsulfur Bacteria.</title>
        <authorList>
            <person name="Lasarre B."/>
            <person name="Mckinlay J.B."/>
        </authorList>
    </citation>
    <scope>NUCLEOTIDE SEQUENCE [LARGE SCALE GENOMIC DNA]</scope>
    <source>
        <strain evidence="5 6">DSM 11907</strain>
    </source>
</reference>
<evidence type="ECO:0000313" key="5">
    <source>
        <dbReference type="EMBL" id="RAI32649.1"/>
    </source>
</evidence>
<evidence type="ECO:0000256" key="2">
    <source>
        <dbReference type="ARBA" id="ARBA00023125"/>
    </source>
</evidence>
<dbReference type="SUPFAM" id="SSF47413">
    <property type="entry name" value="lambda repressor-like DNA-binding domains"/>
    <property type="match status" value="1"/>
</dbReference>
<dbReference type="GO" id="GO:0003677">
    <property type="term" value="F:DNA binding"/>
    <property type="evidence" value="ECO:0007669"/>
    <property type="project" value="UniProtKB-KW"/>
</dbReference>
<comment type="caution">
    <text evidence="5">The sequence shown here is derived from an EMBL/GenBank/DDBJ whole genome shotgun (WGS) entry which is preliminary data.</text>
</comment>
<dbReference type="PANTHER" id="PTHR40661">
    <property type="match status" value="1"/>
</dbReference>
<dbReference type="SUPFAM" id="SSF51306">
    <property type="entry name" value="LexA/Signal peptidase"/>
    <property type="match status" value="1"/>
</dbReference>
<dbReference type="OrthoDB" id="528805at2"/>
<name>A0A327K1H8_9BRAD</name>
<dbReference type="Pfam" id="PF01381">
    <property type="entry name" value="HTH_3"/>
    <property type="match status" value="1"/>
</dbReference>
<dbReference type="InterPro" id="IPR036286">
    <property type="entry name" value="LexA/Signal_pep-like_sf"/>
</dbReference>
<proteinExistence type="predicted"/>
<dbReference type="PROSITE" id="PS50943">
    <property type="entry name" value="HTH_CROC1"/>
    <property type="match status" value="1"/>
</dbReference>
<dbReference type="Pfam" id="PF00717">
    <property type="entry name" value="Peptidase_S24"/>
    <property type="match status" value="1"/>
</dbReference>
<keyword evidence="3" id="KW-0804">Transcription</keyword>
<dbReference type="Gene3D" id="1.10.260.40">
    <property type="entry name" value="lambda repressor-like DNA-binding domains"/>
    <property type="match status" value="1"/>
</dbReference>
<dbReference type="SMART" id="SM00530">
    <property type="entry name" value="HTH_XRE"/>
    <property type="match status" value="1"/>
</dbReference>
<evidence type="ECO:0000256" key="3">
    <source>
        <dbReference type="ARBA" id="ARBA00023163"/>
    </source>
</evidence>
<dbReference type="EMBL" id="NPEU01000411">
    <property type="protein sequence ID" value="RAI32649.1"/>
    <property type="molecule type" value="Genomic_DNA"/>
</dbReference>